<keyword evidence="1" id="KW-0732">Signal</keyword>
<dbReference type="InterPro" id="IPR005532">
    <property type="entry name" value="SUMF_dom"/>
</dbReference>
<dbReference type="InterPro" id="IPR042095">
    <property type="entry name" value="SUMF_sf"/>
</dbReference>
<evidence type="ECO:0000313" key="3">
    <source>
        <dbReference type="EMBL" id="VEN73831.1"/>
    </source>
</evidence>
<organism evidence="3">
    <name type="scientific">uncultured Desulfobacteraceae bacterium</name>
    <dbReference type="NCBI Taxonomy" id="218296"/>
    <lineage>
        <taxon>Bacteria</taxon>
        <taxon>Pseudomonadati</taxon>
        <taxon>Thermodesulfobacteriota</taxon>
        <taxon>Desulfobacteria</taxon>
        <taxon>Desulfobacterales</taxon>
        <taxon>Desulfobacteraceae</taxon>
        <taxon>environmental samples</taxon>
    </lineage>
</organism>
<dbReference type="Pfam" id="PF03781">
    <property type="entry name" value="FGE-sulfatase"/>
    <property type="match status" value="1"/>
</dbReference>
<dbReference type="PANTHER" id="PTHR23150">
    <property type="entry name" value="SULFATASE MODIFYING FACTOR 1, 2"/>
    <property type="match status" value="1"/>
</dbReference>
<proteinExistence type="predicted"/>
<dbReference type="GO" id="GO:0120147">
    <property type="term" value="F:formylglycine-generating oxidase activity"/>
    <property type="evidence" value="ECO:0007669"/>
    <property type="project" value="TreeGrafter"/>
</dbReference>
<name>A0A484HH92_9BACT</name>
<reference evidence="3" key="1">
    <citation type="submission" date="2019-01" db="EMBL/GenBank/DDBJ databases">
        <authorList>
            <consortium name="Genoscope - CEA"/>
            <person name="William W."/>
        </authorList>
    </citation>
    <scope>NUCLEOTIDE SEQUENCE</scope>
    <source>
        <strain evidence="3">CR-1</strain>
    </source>
</reference>
<evidence type="ECO:0000259" key="2">
    <source>
        <dbReference type="Pfam" id="PF03781"/>
    </source>
</evidence>
<feature type="domain" description="Sulfatase-modifying factor enzyme-like" evidence="2">
    <location>
        <begin position="48"/>
        <end position="290"/>
    </location>
</feature>
<feature type="signal peptide" evidence="1">
    <location>
        <begin position="1"/>
        <end position="26"/>
    </location>
</feature>
<dbReference type="PANTHER" id="PTHR23150:SF19">
    <property type="entry name" value="FORMYLGLYCINE-GENERATING ENZYME"/>
    <property type="match status" value="1"/>
</dbReference>
<accession>A0A484HH92</accession>
<dbReference type="AlphaFoldDB" id="A0A484HH92"/>
<dbReference type="Gene3D" id="3.90.1580.10">
    <property type="entry name" value="paralog of FGE (formylglycine-generating enzyme)"/>
    <property type="match status" value="1"/>
</dbReference>
<gene>
    <name evidence="3" type="ORF">EPICR_20301</name>
</gene>
<dbReference type="EMBL" id="CAACVI010000012">
    <property type="protein sequence ID" value="VEN73831.1"/>
    <property type="molecule type" value="Genomic_DNA"/>
</dbReference>
<dbReference type="InterPro" id="IPR051043">
    <property type="entry name" value="Sulfatase_Mod_Factor_Kinase"/>
</dbReference>
<dbReference type="InterPro" id="IPR016187">
    <property type="entry name" value="CTDL_fold"/>
</dbReference>
<sequence length="296" mass="33244">MGKIRHAMIFLFVSGAFLALSPAASAEDRLPDGVSFKNGKYISEKDQAQMAFIPEGAFVMGSRSGNDNEKPAHAVWLSDFYMDISEVNNARFEKFVKESGYRPQGPWRRGYAPGQGDYPVRFVTWHDANAYADWAGKRLPTEAEWEKAARGEKSLVYPWGDDWNPRFVENPQNDFSPVKTDAFPERAAPYGCLGMGGNVWEWVADWYDRFYYREFEDGSVAENPAGPEDGAPPLKRFMDAGAGAGNERSTLKVIRGGGSWGRFAKENARTSKRMWANPSYWLNDTGFRCAVSAPRK</sequence>
<protein>
    <recommendedName>
        <fullName evidence="2">Sulfatase-modifying factor enzyme-like domain-containing protein</fullName>
    </recommendedName>
</protein>
<feature type="chain" id="PRO_5019852264" description="Sulfatase-modifying factor enzyme-like domain-containing protein" evidence="1">
    <location>
        <begin position="27"/>
        <end position="296"/>
    </location>
</feature>
<evidence type="ECO:0000256" key="1">
    <source>
        <dbReference type="SAM" id="SignalP"/>
    </source>
</evidence>
<dbReference type="SUPFAM" id="SSF56436">
    <property type="entry name" value="C-type lectin-like"/>
    <property type="match status" value="1"/>
</dbReference>